<dbReference type="PANTHER" id="PTHR42926">
    <property type="match status" value="1"/>
</dbReference>
<protein>
    <recommendedName>
        <fullName evidence="1">non-specific serine/threonine protein kinase</fullName>
        <ecNumber evidence="1">2.7.11.1</ecNumber>
    </recommendedName>
</protein>
<evidence type="ECO:0000256" key="5">
    <source>
        <dbReference type="ARBA" id="ARBA00022777"/>
    </source>
</evidence>
<name>A0ABM6IEM2_9RHOB</name>
<feature type="domain" description="KaiC" evidence="7">
    <location>
        <begin position="242"/>
        <end position="474"/>
    </location>
</feature>
<evidence type="ECO:0000313" key="8">
    <source>
        <dbReference type="EMBL" id="AQS47151.1"/>
    </source>
</evidence>
<sequence length="480" mass="52554">MVDQDGRVSTGVVGLDEVLRGGYPAGRIMLVEGAPGTGKTTLALHFLAQGIADGKRALFISVAQSRPEIEMIAKSHGFDLSGVKVYTPELGGGERSISVESDEVDLVELMEGVRGELENSDPEIVVFDSLLELRMLSSTDSAYRRELLTLRSDLRERGCTALLIDHLDHPDGERHAEGVVHGVIKLDSTTPPIGITQRRLTIVKLRGAPFREGWHDFRINTGGLEVFPRVIPHEAQPATLEDRLEPPHEPLAQLLGGGLEFGTTTLISGQSGTGKSTIATLLARAASERGLLAAMFLFEERPEVLRNRSAGVGLEVEGYEDTDHLRLRHFDPAEVSPGEFANAVLSAVDDGARVVVIDSLSGYLEALPERSHVMTHMQALLQHLTRREVLVIITMTQHGLLGEPPRTTIDASFLADSIILLRQYEAHSEIRRSIAVLKKRHSEHRRNIEQLIIRSGAVEIIPLSEEAEQRARDASDLSAE</sequence>
<dbReference type="InterPro" id="IPR030665">
    <property type="entry name" value="KaiC"/>
</dbReference>
<evidence type="ECO:0000256" key="2">
    <source>
        <dbReference type="ARBA" id="ARBA00022553"/>
    </source>
</evidence>
<dbReference type="Pfam" id="PF06745">
    <property type="entry name" value="ATPase"/>
    <property type="match status" value="2"/>
</dbReference>
<keyword evidence="6" id="KW-0378">Hydrolase</keyword>
<gene>
    <name evidence="8" type="ORF">BMG03_04575</name>
</gene>
<dbReference type="InterPro" id="IPR003593">
    <property type="entry name" value="AAA+_ATPase"/>
</dbReference>
<dbReference type="InterPro" id="IPR051347">
    <property type="entry name" value="Circadian_clock_KaiC-rel"/>
</dbReference>
<dbReference type="PIRSF" id="PIRSF039117">
    <property type="entry name" value="KaiC"/>
    <property type="match status" value="1"/>
</dbReference>
<evidence type="ECO:0000256" key="1">
    <source>
        <dbReference type="ARBA" id="ARBA00012513"/>
    </source>
</evidence>
<organism evidence="8 9">
    <name type="scientific">Thioclava nitratireducens</name>
    <dbReference type="NCBI Taxonomy" id="1915078"/>
    <lineage>
        <taxon>Bacteria</taxon>
        <taxon>Pseudomonadati</taxon>
        <taxon>Pseudomonadota</taxon>
        <taxon>Alphaproteobacteria</taxon>
        <taxon>Rhodobacterales</taxon>
        <taxon>Paracoccaceae</taxon>
        <taxon>Thioclava</taxon>
    </lineage>
</organism>
<dbReference type="InterPro" id="IPR027417">
    <property type="entry name" value="P-loop_NTPase"/>
</dbReference>
<reference evidence="8 9" key="1">
    <citation type="submission" date="2017-01" db="EMBL/GenBank/DDBJ databases">
        <title>The complete genome sequence of a sulfur-oxidizing marine bacterium Thioclava sp. 25B10_4T.</title>
        <authorList>
            <person name="Liu Y."/>
            <person name="Lai Q."/>
            <person name="Shao Z."/>
        </authorList>
    </citation>
    <scope>NUCLEOTIDE SEQUENCE [LARGE SCALE GENOMIC DNA]</scope>
    <source>
        <strain evidence="8 9">25B10_4</strain>
    </source>
</reference>
<dbReference type="InterPro" id="IPR010624">
    <property type="entry name" value="KaiC_dom"/>
</dbReference>
<keyword evidence="5" id="KW-0418">Kinase</keyword>
<evidence type="ECO:0000256" key="6">
    <source>
        <dbReference type="ARBA" id="ARBA00022801"/>
    </source>
</evidence>
<keyword evidence="2" id="KW-0597">Phosphoprotein</keyword>
<evidence type="ECO:0000256" key="4">
    <source>
        <dbReference type="ARBA" id="ARBA00022737"/>
    </source>
</evidence>
<dbReference type="EMBL" id="CP019437">
    <property type="protein sequence ID" value="AQS47151.1"/>
    <property type="molecule type" value="Genomic_DNA"/>
</dbReference>
<feature type="domain" description="KaiC" evidence="7">
    <location>
        <begin position="6"/>
        <end position="240"/>
    </location>
</feature>
<dbReference type="SMART" id="SM00382">
    <property type="entry name" value="AAA"/>
    <property type="match status" value="2"/>
</dbReference>
<dbReference type="InterPro" id="IPR014774">
    <property type="entry name" value="KaiC-like_dom"/>
</dbReference>
<dbReference type="PROSITE" id="PS51146">
    <property type="entry name" value="KAIC"/>
    <property type="match status" value="2"/>
</dbReference>
<dbReference type="SUPFAM" id="SSF52540">
    <property type="entry name" value="P-loop containing nucleoside triphosphate hydrolases"/>
    <property type="match status" value="2"/>
</dbReference>
<evidence type="ECO:0000259" key="7">
    <source>
        <dbReference type="PROSITE" id="PS51146"/>
    </source>
</evidence>
<proteinExistence type="predicted"/>
<dbReference type="PANTHER" id="PTHR42926:SF1">
    <property type="entry name" value="CIRCADIAN CLOCK OSCILLATOR PROTEIN KAIC 1"/>
    <property type="match status" value="1"/>
</dbReference>
<accession>A0ABM6IEM2</accession>
<evidence type="ECO:0000256" key="3">
    <source>
        <dbReference type="ARBA" id="ARBA00022679"/>
    </source>
</evidence>
<dbReference type="EC" id="2.7.11.1" evidence="1"/>
<keyword evidence="4" id="KW-0677">Repeat</keyword>
<keyword evidence="3" id="KW-0808">Transferase</keyword>
<dbReference type="Proteomes" id="UP000185622">
    <property type="component" value="Chromosome"/>
</dbReference>
<dbReference type="Gene3D" id="3.40.50.300">
    <property type="entry name" value="P-loop containing nucleotide triphosphate hydrolases"/>
    <property type="match status" value="2"/>
</dbReference>
<evidence type="ECO:0000313" key="9">
    <source>
        <dbReference type="Proteomes" id="UP000185622"/>
    </source>
</evidence>
<keyword evidence="9" id="KW-1185">Reference proteome</keyword>
<dbReference type="RefSeq" id="WP_075777406.1">
    <property type="nucleotide sequence ID" value="NZ_CP019437.1"/>
</dbReference>